<organism evidence="2 3">
    <name type="scientific">Erythranthe guttata</name>
    <name type="common">Yellow monkey flower</name>
    <name type="synonym">Mimulus guttatus</name>
    <dbReference type="NCBI Taxonomy" id="4155"/>
    <lineage>
        <taxon>Eukaryota</taxon>
        <taxon>Viridiplantae</taxon>
        <taxon>Streptophyta</taxon>
        <taxon>Embryophyta</taxon>
        <taxon>Tracheophyta</taxon>
        <taxon>Spermatophyta</taxon>
        <taxon>Magnoliopsida</taxon>
        <taxon>eudicotyledons</taxon>
        <taxon>Gunneridae</taxon>
        <taxon>Pentapetalae</taxon>
        <taxon>asterids</taxon>
        <taxon>lamiids</taxon>
        <taxon>Lamiales</taxon>
        <taxon>Phrymaceae</taxon>
        <taxon>Erythranthe</taxon>
    </lineage>
</organism>
<dbReference type="AlphaFoldDB" id="A0A022PVE1"/>
<keyword evidence="3" id="KW-1185">Reference proteome</keyword>
<evidence type="ECO:0000313" key="3">
    <source>
        <dbReference type="Proteomes" id="UP000030748"/>
    </source>
</evidence>
<reference evidence="2" key="1">
    <citation type="journal article" date="2013" name="Proc. Natl. Acad. Sci. U.S.A.">
        <title>Fine-scale variation in meiotic recombination in Mimulus inferred from population shotgun sequencing.</title>
        <authorList>
            <person name="Hellsten U."/>
            <person name="Wright K.M."/>
            <person name="Jenkins J."/>
            <person name="Shu S."/>
            <person name="Yuan Y."/>
            <person name="Wessler S.R."/>
            <person name="Schmutz J."/>
            <person name="Willis J.H."/>
            <person name="Rokhsar D.S."/>
        </authorList>
    </citation>
    <scope>NUCLEOTIDE SEQUENCE [LARGE SCALE GENOMIC DNA]</scope>
</reference>
<dbReference type="EMBL" id="KI632284">
    <property type="protein sequence ID" value="EYU20367.1"/>
    <property type="molecule type" value="Genomic_DNA"/>
</dbReference>
<proteinExistence type="predicted"/>
<dbReference type="PANTHER" id="PTHR35505">
    <property type="entry name" value="OS01G0600300 PROTEIN"/>
    <property type="match status" value="1"/>
</dbReference>
<accession>A0A022PVE1</accession>
<sequence>MLKESINHFLTSYQSGSTDYSSFESIFFRLIQTMLDPPLEITWFYSAVTYHAAKLSSRNNPSTRVLIAKDLLNLLISCSNLSSPLKKIGMLAPVVYELYDIVRDSRNSGLCVDMEVEKLVENTVSCVMMSARVYGYANEDAKFDSALVCFEDLVRVWTIDRGGRGCKFGENLRVFFPLLSDGIWKGLNGNMGYLAGVVMKETFLLRLYLKISPRINNDDLHKEMLNVAIQTIKGFQNFYFIDMLLKMLLEPSLPLAALLSSEEEILLHKVLLDAVLLVEYSFYPGQWVQSCDSRSKKLAMLWVLVSERAIQFARDKVDLSRASSYLNAFRESQFVAELIKWASIEATRVNQMTIPDVQTPKALIKWLLVLEHQGLRVFEHKVVSRHAKALVGMPIVESEPPLNQNILVRNEIDLNVDQEMDDLSNGGFPATFCLMGKTIEMGRKRKEVVSVLQESRIKQVKLELFGSSDDETILPLSMDNGLQSGGAAENVGPDDDMELNG</sequence>
<name>A0A022PVE1_ERYGU</name>
<evidence type="ECO:0000313" key="2">
    <source>
        <dbReference type="EMBL" id="EYU20367.1"/>
    </source>
</evidence>
<evidence type="ECO:0000256" key="1">
    <source>
        <dbReference type="SAM" id="MobiDB-lite"/>
    </source>
</evidence>
<gene>
    <name evidence="2" type="ORF">MIMGU_mgv1a024388mg</name>
</gene>
<dbReference type="eggNOG" id="ENOG502QQVM">
    <property type="taxonomic scope" value="Eukaryota"/>
</dbReference>
<dbReference type="STRING" id="4155.A0A022PVE1"/>
<feature type="compositionally biased region" description="Acidic residues" evidence="1">
    <location>
        <begin position="492"/>
        <end position="501"/>
    </location>
</feature>
<feature type="region of interest" description="Disordered" evidence="1">
    <location>
        <begin position="477"/>
        <end position="501"/>
    </location>
</feature>
<protein>
    <submittedName>
        <fullName evidence="2">Uncharacterized protein</fullName>
    </submittedName>
</protein>
<dbReference type="Proteomes" id="UP000030748">
    <property type="component" value="Unassembled WGS sequence"/>
</dbReference>
<dbReference type="PANTHER" id="PTHR35505:SF1">
    <property type="entry name" value="SNF2 DOMAIN PROTEIN"/>
    <property type="match status" value="1"/>
</dbReference>